<dbReference type="STRING" id="2041.AERYTH_12755"/>
<dbReference type="AlphaFoldDB" id="A0A0U4C3F9"/>
<sequence>MAGSSRGNPKLGDIIRSVGVLGVGLLVVWGVAHLFYGNAPKEPQVPAVDYAAVLPGAERETGADLLAPTSLPEGWKVTSSRVREEVWSLGTLTDDQRFIGIQQAPGAEEATVEELVPGSERVDEVEIGDQTWTRWSSPDDETTYSRVVPGPREDTTAVVTSDVDRTTLERYVASLS</sequence>
<keyword evidence="1" id="KW-0472">Membrane</keyword>
<keyword evidence="1" id="KW-1133">Transmembrane helix</keyword>
<evidence type="ECO:0000313" key="3">
    <source>
        <dbReference type="Proteomes" id="UP000067689"/>
    </source>
</evidence>
<evidence type="ECO:0000313" key="2">
    <source>
        <dbReference type="EMBL" id="ALX05503.1"/>
    </source>
</evidence>
<dbReference type="OrthoDB" id="3827115at2"/>
<keyword evidence="3" id="KW-1185">Reference proteome</keyword>
<gene>
    <name evidence="2" type="ORF">AERYTH_12755</name>
</gene>
<feature type="transmembrane region" description="Helical" evidence="1">
    <location>
        <begin position="14"/>
        <end position="36"/>
    </location>
</feature>
<evidence type="ECO:0000256" key="1">
    <source>
        <dbReference type="SAM" id="Phobius"/>
    </source>
</evidence>
<accession>A0A0U4C3F9</accession>
<reference evidence="2 3" key="1">
    <citation type="journal article" date="1991" name="Int. J. Syst. Bacteriol.">
        <title>Description of the erythromycin-producing bacterium Arthrobacter sp. strain NRRL B-3381 as Aeromicrobium erythreum gen. nov., sp. nov.</title>
        <authorList>
            <person name="Miller E.S."/>
            <person name="Woese C.R."/>
            <person name="Brenner S."/>
        </authorList>
    </citation>
    <scope>NUCLEOTIDE SEQUENCE [LARGE SCALE GENOMIC DNA]</scope>
    <source>
        <strain evidence="2 3">AR18</strain>
    </source>
</reference>
<proteinExistence type="predicted"/>
<dbReference type="Proteomes" id="UP000067689">
    <property type="component" value="Chromosome"/>
</dbReference>
<organism evidence="2 3">
    <name type="scientific">Aeromicrobium erythreum</name>
    <dbReference type="NCBI Taxonomy" id="2041"/>
    <lineage>
        <taxon>Bacteria</taxon>
        <taxon>Bacillati</taxon>
        <taxon>Actinomycetota</taxon>
        <taxon>Actinomycetes</taxon>
        <taxon>Propionibacteriales</taxon>
        <taxon>Nocardioidaceae</taxon>
        <taxon>Aeromicrobium</taxon>
    </lineage>
</organism>
<protein>
    <recommendedName>
        <fullName evidence="4">DUF4245 domain-containing protein</fullName>
    </recommendedName>
</protein>
<dbReference type="EMBL" id="CP011502">
    <property type="protein sequence ID" value="ALX05503.1"/>
    <property type="molecule type" value="Genomic_DNA"/>
</dbReference>
<name>A0A0U4C3F9_9ACTN</name>
<evidence type="ECO:0008006" key="4">
    <source>
        <dbReference type="Google" id="ProtNLM"/>
    </source>
</evidence>
<keyword evidence="1" id="KW-0812">Transmembrane</keyword>
<dbReference type="PATRIC" id="fig|2041.4.peg.2651"/>
<dbReference type="Pfam" id="PF14030">
    <property type="entry name" value="DUF4245"/>
    <property type="match status" value="1"/>
</dbReference>
<dbReference type="InterPro" id="IPR025339">
    <property type="entry name" value="DUF4245"/>
</dbReference>
<dbReference type="KEGG" id="aer:AERYTH_12755"/>
<dbReference type="RefSeq" id="WP_067859331.1">
    <property type="nucleotide sequence ID" value="NZ_CP011502.1"/>
</dbReference>